<dbReference type="PANTHER" id="PTHR37534">
    <property type="entry name" value="TRANSCRIPTIONAL ACTIVATOR PROTEIN UGA3"/>
    <property type="match status" value="1"/>
</dbReference>
<organism evidence="5 6">
    <name type="scientific">Cladobotryum mycophilum</name>
    <dbReference type="NCBI Taxonomy" id="491253"/>
    <lineage>
        <taxon>Eukaryota</taxon>
        <taxon>Fungi</taxon>
        <taxon>Dikarya</taxon>
        <taxon>Ascomycota</taxon>
        <taxon>Pezizomycotina</taxon>
        <taxon>Sordariomycetes</taxon>
        <taxon>Hypocreomycetidae</taxon>
        <taxon>Hypocreales</taxon>
        <taxon>Hypocreaceae</taxon>
        <taxon>Cladobotryum</taxon>
    </lineage>
</organism>
<name>A0ABR0SFW5_9HYPO</name>
<dbReference type="Gene3D" id="4.10.240.10">
    <property type="entry name" value="Zn(2)-C6 fungal-type DNA-binding domain"/>
    <property type="match status" value="1"/>
</dbReference>
<accession>A0ABR0SFW5</accession>
<evidence type="ECO:0000313" key="5">
    <source>
        <dbReference type="EMBL" id="KAK5991038.1"/>
    </source>
</evidence>
<evidence type="ECO:0000256" key="1">
    <source>
        <dbReference type="ARBA" id="ARBA00004123"/>
    </source>
</evidence>
<proteinExistence type="predicted"/>
<keyword evidence="2" id="KW-0539">Nucleus</keyword>
<comment type="caution">
    <text evidence="5">The sequence shown here is derived from an EMBL/GenBank/DDBJ whole genome shotgun (WGS) entry which is preliminary data.</text>
</comment>
<dbReference type="InterPro" id="IPR036864">
    <property type="entry name" value="Zn2-C6_fun-type_DNA-bd_sf"/>
</dbReference>
<sequence>MKAAKNKCKGKGCNECIRRRSPCDGTVPACRNCARASVQCSGYQEERAFTWFAPGRVSRLRDSRRITFESGTKDAPKQGGQWIMESGMSPSSSDTDDGDADHSAQEPATPDSTSSHIAKSPSPDTMAVGRYRDLAKKPGQRRLASLPVDVNPPDLNLFNLMEYWNNLLVPSISAKQLTAETRGDCLDIRALHNMRPSLVDALIATSFSYRITSVSLIHNLEIKPTKYGPTAQLWSGFYEYIASAAGALRQEISRHGDDDNASLTLVSMFAIGRLEGFLNYPLGKRAHAFGILSLIRQRGGIRTMMTAHPTSSAILKVLVVNLNIFNTTSPGYAQLEEACRYDTEDLRDLYEVPCAVDFWYPTPLFLDMVHINNLRLPSTHDATYTICDILSDIDAFCPREWLLSRDLPKNKDFLLITYIFKSSMALFGSLTVPCKAPFHAGLSCNHRGQINHDSLFYLLMEAYSMPIRIDHIFWPILVAGVAAKTEQERQLVEQYFLTAVQDPFTGSSPRRAMVLLRKFWASGKTNWDDCFDQPYSLGISYQITRGPFTFQPDE</sequence>
<evidence type="ECO:0000259" key="4">
    <source>
        <dbReference type="PROSITE" id="PS50048"/>
    </source>
</evidence>
<feature type="region of interest" description="Disordered" evidence="3">
    <location>
        <begin position="68"/>
        <end position="127"/>
    </location>
</feature>
<dbReference type="InterPro" id="IPR021858">
    <property type="entry name" value="Fun_TF"/>
</dbReference>
<dbReference type="EMBL" id="JAVFKD010000014">
    <property type="protein sequence ID" value="KAK5991038.1"/>
    <property type="molecule type" value="Genomic_DNA"/>
</dbReference>
<dbReference type="Pfam" id="PF00172">
    <property type="entry name" value="Zn_clus"/>
    <property type="match status" value="1"/>
</dbReference>
<feature type="domain" description="Zn(2)-C6 fungal-type" evidence="4">
    <location>
        <begin position="12"/>
        <end position="41"/>
    </location>
</feature>
<dbReference type="PANTHER" id="PTHR37534:SF46">
    <property type="entry name" value="ZN(II)2CYS6 TRANSCRIPTION FACTOR (EUROFUNG)"/>
    <property type="match status" value="1"/>
</dbReference>
<evidence type="ECO:0000256" key="3">
    <source>
        <dbReference type="SAM" id="MobiDB-lite"/>
    </source>
</evidence>
<dbReference type="CDD" id="cd00067">
    <property type="entry name" value="GAL4"/>
    <property type="match status" value="1"/>
</dbReference>
<reference evidence="5 6" key="1">
    <citation type="submission" date="2024-01" db="EMBL/GenBank/DDBJ databases">
        <title>Complete genome of Cladobotryum mycophilum ATHUM6906.</title>
        <authorList>
            <person name="Christinaki A.C."/>
            <person name="Myridakis A.I."/>
            <person name="Kouvelis V.N."/>
        </authorList>
    </citation>
    <scope>NUCLEOTIDE SEQUENCE [LARGE SCALE GENOMIC DNA]</scope>
    <source>
        <strain evidence="5 6">ATHUM6906</strain>
    </source>
</reference>
<dbReference type="Proteomes" id="UP001338125">
    <property type="component" value="Unassembled WGS sequence"/>
</dbReference>
<dbReference type="Pfam" id="PF11951">
    <property type="entry name" value="Fungal_trans_2"/>
    <property type="match status" value="1"/>
</dbReference>
<protein>
    <submittedName>
        <fullName evidence="5">Phomenoic acid biosynthesis cluster-specific transcriptional regulator-like protein</fullName>
    </submittedName>
</protein>
<evidence type="ECO:0000256" key="2">
    <source>
        <dbReference type="ARBA" id="ARBA00023242"/>
    </source>
</evidence>
<dbReference type="SUPFAM" id="SSF57701">
    <property type="entry name" value="Zn2/Cys6 DNA-binding domain"/>
    <property type="match status" value="1"/>
</dbReference>
<evidence type="ECO:0000313" key="6">
    <source>
        <dbReference type="Proteomes" id="UP001338125"/>
    </source>
</evidence>
<dbReference type="InterPro" id="IPR001138">
    <property type="entry name" value="Zn2Cys6_DnaBD"/>
</dbReference>
<gene>
    <name evidence="5" type="ORF">PT974_09314</name>
</gene>
<comment type="subcellular location">
    <subcellularLocation>
        <location evidence="1">Nucleus</location>
    </subcellularLocation>
</comment>
<dbReference type="PROSITE" id="PS50048">
    <property type="entry name" value="ZN2_CY6_FUNGAL_2"/>
    <property type="match status" value="1"/>
</dbReference>
<keyword evidence="6" id="KW-1185">Reference proteome</keyword>